<name>A0ABY9IR32_9ACTN</name>
<proteinExistence type="predicted"/>
<organism evidence="1 2">
    <name type="scientific">Streptomyces poriferorum</name>
    <dbReference type="NCBI Taxonomy" id="2798799"/>
    <lineage>
        <taxon>Bacteria</taxon>
        <taxon>Bacillati</taxon>
        <taxon>Actinomycetota</taxon>
        <taxon>Actinomycetes</taxon>
        <taxon>Kitasatosporales</taxon>
        <taxon>Streptomycetaceae</taxon>
        <taxon>Streptomyces</taxon>
    </lineage>
</organism>
<dbReference type="EMBL" id="CP120988">
    <property type="protein sequence ID" value="WLQ57026.1"/>
    <property type="molecule type" value="Genomic_DNA"/>
</dbReference>
<accession>A0ABY9IR32</accession>
<reference evidence="1 2" key="1">
    <citation type="submission" date="2023-03" db="EMBL/GenBank/DDBJ databases">
        <title>Isolation and description of six Streptomyces strains from soil environments, able to metabolize different microbial glucans.</title>
        <authorList>
            <person name="Widen T."/>
            <person name="Larsbrink J."/>
        </authorList>
    </citation>
    <scope>NUCLEOTIDE SEQUENCE [LARGE SCALE GENOMIC DNA]</scope>
    <source>
        <strain evidence="1 2">Alt2</strain>
    </source>
</reference>
<gene>
    <name evidence="1" type="ORF">P8A19_16895</name>
</gene>
<evidence type="ECO:0000313" key="2">
    <source>
        <dbReference type="Proteomes" id="UP001235744"/>
    </source>
</evidence>
<protein>
    <submittedName>
        <fullName evidence="1">Uncharacterized protein</fullName>
    </submittedName>
</protein>
<dbReference type="RefSeq" id="WP_219576055.1">
    <property type="nucleotide sequence ID" value="NZ_CP120988.1"/>
</dbReference>
<evidence type="ECO:0000313" key="1">
    <source>
        <dbReference type="EMBL" id="WLQ57026.1"/>
    </source>
</evidence>
<dbReference type="Proteomes" id="UP001235744">
    <property type="component" value="Chromosome"/>
</dbReference>
<keyword evidence="2" id="KW-1185">Reference proteome</keyword>
<sequence>MATIPTDLLDRIREIERRIRGLMASANSSPAMNQVGSGDIVVGDRGRIRARTSLGEDLLLVGRVQPDRDSEAEAYQQGLELRRDDGSMALSLITTDPVNSPVQVLRVLDHRGDTVLATDSGRGGLARPYLPFPTPVPVGTTGWESTGSTDWTTLYAGPGFAQHPKVYCVLAASGTVGAAVRLLVNGTVVGAEQTLTGTAGQTVQLTATLVEDLPASFGDPVSFEIQAKVAAAGDTVSCGPRGLYGVQS</sequence>